<gene>
    <name evidence="3" type="ORF">BacF7301_15770</name>
</gene>
<evidence type="ECO:0000259" key="1">
    <source>
        <dbReference type="Pfam" id="PF00534"/>
    </source>
</evidence>
<dbReference type="AlphaFoldDB" id="A0A6H0KQ55"/>
<dbReference type="Gene3D" id="3.40.50.2000">
    <property type="entry name" value="Glycogen Phosphorylase B"/>
    <property type="match status" value="2"/>
</dbReference>
<dbReference type="Proteomes" id="UP000501780">
    <property type="component" value="Chromosome"/>
</dbReference>
<keyword evidence="4" id="KW-1185">Reference proteome</keyword>
<dbReference type="InterPro" id="IPR028098">
    <property type="entry name" value="Glyco_trans_4-like_N"/>
</dbReference>
<feature type="domain" description="Glycosyltransferase subfamily 4-like N-terminal" evidence="2">
    <location>
        <begin position="15"/>
        <end position="174"/>
    </location>
</feature>
<reference evidence="3 4" key="1">
    <citation type="submission" date="2020-03" db="EMBL/GenBank/DDBJ databases">
        <title>Genomic analysis of Bacteroides faecium CBA7301.</title>
        <authorList>
            <person name="Kim J."/>
            <person name="Roh S.W."/>
        </authorList>
    </citation>
    <scope>NUCLEOTIDE SEQUENCE [LARGE SCALE GENOMIC DNA]</scope>
    <source>
        <strain evidence="3 4">CBA7301</strain>
    </source>
</reference>
<dbReference type="EMBL" id="CP050831">
    <property type="protein sequence ID" value="QIU95520.1"/>
    <property type="molecule type" value="Genomic_DNA"/>
</dbReference>
<dbReference type="RefSeq" id="WP_167964274.1">
    <property type="nucleotide sequence ID" value="NZ_CP050831.1"/>
</dbReference>
<protein>
    <submittedName>
        <fullName evidence="3">Glycosyltransferase</fullName>
    </submittedName>
</protein>
<keyword evidence="3" id="KW-0808">Transferase</keyword>
<evidence type="ECO:0000259" key="2">
    <source>
        <dbReference type="Pfam" id="PF13439"/>
    </source>
</evidence>
<dbReference type="KEGG" id="bfc:BacF7301_15770"/>
<accession>A0A6H0KQ55</accession>
<proteinExistence type="predicted"/>
<dbReference type="SUPFAM" id="SSF53756">
    <property type="entry name" value="UDP-Glycosyltransferase/glycogen phosphorylase"/>
    <property type="match status" value="1"/>
</dbReference>
<evidence type="ECO:0000313" key="4">
    <source>
        <dbReference type="Proteomes" id="UP000501780"/>
    </source>
</evidence>
<feature type="domain" description="Glycosyl transferase family 1" evidence="1">
    <location>
        <begin position="183"/>
        <end position="341"/>
    </location>
</feature>
<dbReference type="Pfam" id="PF13439">
    <property type="entry name" value="Glyco_transf_4"/>
    <property type="match status" value="1"/>
</dbReference>
<dbReference type="InterPro" id="IPR001296">
    <property type="entry name" value="Glyco_trans_1"/>
</dbReference>
<evidence type="ECO:0000313" key="3">
    <source>
        <dbReference type="EMBL" id="QIU95520.1"/>
    </source>
</evidence>
<organism evidence="3 4">
    <name type="scientific">Bacteroides faecium</name>
    <dbReference type="NCBI Taxonomy" id="2715212"/>
    <lineage>
        <taxon>Bacteria</taxon>
        <taxon>Pseudomonadati</taxon>
        <taxon>Bacteroidota</taxon>
        <taxon>Bacteroidia</taxon>
        <taxon>Bacteroidales</taxon>
        <taxon>Bacteroidaceae</taxon>
        <taxon>Bacteroides</taxon>
    </lineage>
</organism>
<sequence length="365" mass="41026">MKIIHYIPSIDRTSGGVGAYIQLLAKELGNLVELHVVTHRSPNMLEIPNAELHFIVGGIKQIGQMKREWCALLDMLHPNLVHENCCWMPGSALTQKWAQAKGYKVILTPHGMLEPWIMKRHYWTKKVPALLIYQKAAVVNANHLHATAGSEKVNLLRLGYNDRITVIANGIDVESIVMKKAWKRNKEILFLSRVHVKKGIDFLIEAVAQLKVEMQDYTVRIAGEGDVAYIEELKQLAASCGVGAMIHFEGGVYGDRKWELFRQADLFVLPTHSENFGIVVAEALASGIPVITTKGTPWDELESEHCGWWTEVGTKPTVNALREFLALKEAELEVMGCNGRKLVEKKYSAQKVAEEMVEMYKTMVS</sequence>
<dbReference type="GO" id="GO:0016757">
    <property type="term" value="F:glycosyltransferase activity"/>
    <property type="evidence" value="ECO:0007669"/>
    <property type="project" value="InterPro"/>
</dbReference>
<dbReference type="PANTHER" id="PTHR12526">
    <property type="entry name" value="GLYCOSYLTRANSFERASE"/>
    <property type="match status" value="1"/>
</dbReference>
<dbReference type="PANTHER" id="PTHR12526:SF638">
    <property type="entry name" value="SPORE COAT PROTEIN SA"/>
    <property type="match status" value="1"/>
</dbReference>
<name>A0A6H0KQ55_9BACE</name>
<dbReference type="Pfam" id="PF00534">
    <property type="entry name" value="Glycos_transf_1"/>
    <property type="match status" value="1"/>
</dbReference>